<proteinExistence type="predicted"/>
<reference evidence="2 3" key="1">
    <citation type="submission" date="2021-01" db="EMBL/GenBank/DDBJ databases">
        <title>Whole genome shotgun sequence of Plantactinospora endophytica NBRC 110450.</title>
        <authorList>
            <person name="Komaki H."/>
            <person name="Tamura T."/>
        </authorList>
    </citation>
    <scope>NUCLEOTIDE SEQUENCE [LARGE SCALE GENOMIC DNA]</scope>
    <source>
        <strain evidence="2 3">NBRC 110450</strain>
    </source>
</reference>
<dbReference type="EMBL" id="BONW01000004">
    <property type="protein sequence ID" value="GIG86411.1"/>
    <property type="molecule type" value="Genomic_DNA"/>
</dbReference>
<accession>A0ABQ4DVC9</accession>
<name>A0ABQ4DVC9_9ACTN</name>
<dbReference type="RefSeq" id="WP_203865036.1">
    <property type="nucleotide sequence ID" value="NZ_BONW01000004.1"/>
</dbReference>
<protein>
    <recommendedName>
        <fullName evidence="4">DUF3618 domain-containing protein</fullName>
    </recommendedName>
</protein>
<evidence type="ECO:0000313" key="2">
    <source>
        <dbReference type="EMBL" id="GIG86411.1"/>
    </source>
</evidence>
<keyword evidence="3" id="KW-1185">Reference proteome</keyword>
<organism evidence="2 3">
    <name type="scientific">Plantactinospora endophytica</name>
    <dbReference type="NCBI Taxonomy" id="673535"/>
    <lineage>
        <taxon>Bacteria</taxon>
        <taxon>Bacillati</taxon>
        <taxon>Actinomycetota</taxon>
        <taxon>Actinomycetes</taxon>
        <taxon>Micromonosporales</taxon>
        <taxon>Micromonosporaceae</taxon>
        <taxon>Plantactinospora</taxon>
    </lineage>
</organism>
<feature type="region of interest" description="Disordered" evidence="1">
    <location>
        <begin position="86"/>
        <end position="114"/>
    </location>
</feature>
<evidence type="ECO:0008006" key="4">
    <source>
        <dbReference type="Google" id="ProtNLM"/>
    </source>
</evidence>
<feature type="region of interest" description="Disordered" evidence="1">
    <location>
        <begin position="150"/>
        <end position="183"/>
    </location>
</feature>
<feature type="compositionally biased region" description="Polar residues" evidence="1">
    <location>
        <begin position="155"/>
        <end position="164"/>
    </location>
</feature>
<sequence>MTSSIADIVAQLQAVRERLAATAVIAMRAEADAKQARQRYSEAASGSDHPQMQEAITDIRTAGEKAARTARLLTEARARFTTYSNRIAPGSASDDEVQDTEMPPGERLLDEAGRRGRKADIIWRKQMQKAEDHESTLKQVEDGGKAVLKYFRQQHGPSGTTSAGTAPPKPPQSQERPQIDNPVTAAIMATGAVAVAAKSVWNSARKQREKKRDDDQT</sequence>
<evidence type="ECO:0000256" key="1">
    <source>
        <dbReference type="SAM" id="MobiDB-lite"/>
    </source>
</evidence>
<gene>
    <name evidence="2" type="ORF">Pen02_13470</name>
</gene>
<dbReference type="Proteomes" id="UP000646749">
    <property type="component" value="Unassembled WGS sequence"/>
</dbReference>
<evidence type="ECO:0000313" key="3">
    <source>
        <dbReference type="Proteomes" id="UP000646749"/>
    </source>
</evidence>
<comment type="caution">
    <text evidence="2">The sequence shown here is derived from an EMBL/GenBank/DDBJ whole genome shotgun (WGS) entry which is preliminary data.</text>
</comment>